<dbReference type="InterPro" id="IPR023606">
    <property type="entry name" value="CoA-Trfase_III_dom_1_sf"/>
</dbReference>
<dbReference type="PANTHER" id="PTHR48228">
    <property type="entry name" value="SUCCINYL-COA--D-CITRAMALATE COA-TRANSFERASE"/>
    <property type="match status" value="1"/>
</dbReference>
<dbReference type="GO" id="GO:0003824">
    <property type="term" value="F:catalytic activity"/>
    <property type="evidence" value="ECO:0007669"/>
    <property type="project" value="InterPro"/>
</dbReference>
<organism evidence="2 3">
    <name type="scientific">Pseudosporangium ferrugineum</name>
    <dbReference type="NCBI Taxonomy" id="439699"/>
    <lineage>
        <taxon>Bacteria</taxon>
        <taxon>Bacillati</taxon>
        <taxon>Actinomycetota</taxon>
        <taxon>Actinomycetes</taxon>
        <taxon>Micromonosporales</taxon>
        <taxon>Micromonosporaceae</taxon>
        <taxon>Pseudosporangium</taxon>
    </lineage>
</organism>
<dbReference type="Gene3D" id="3.40.50.10540">
    <property type="entry name" value="Crotonobetainyl-coa:carnitine coa-transferase, domain 1"/>
    <property type="match status" value="1"/>
</dbReference>
<proteinExistence type="predicted"/>
<comment type="caution">
    <text evidence="2">The sequence shown here is derived from an EMBL/GenBank/DDBJ whole genome shotgun (WGS) entry which is preliminary data.</text>
</comment>
<evidence type="ECO:0000313" key="3">
    <source>
        <dbReference type="Proteomes" id="UP000239209"/>
    </source>
</evidence>
<dbReference type="AlphaFoldDB" id="A0A2T0S981"/>
<dbReference type="InterPro" id="IPR050509">
    <property type="entry name" value="CoA-transferase_III"/>
</dbReference>
<dbReference type="Gene3D" id="3.30.1540.10">
    <property type="entry name" value="formyl-coa transferase, domain 3"/>
    <property type="match status" value="1"/>
</dbReference>
<feature type="region of interest" description="Disordered" evidence="1">
    <location>
        <begin position="339"/>
        <end position="362"/>
    </location>
</feature>
<dbReference type="Proteomes" id="UP000239209">
    <property type="component" value="Unassembled WGS sequence"/>
</dbReference>
<evidence type="ECO:0000256" key="1">
    <source>
        <dbReference type="SAM" id="MobiDB-lite"/>
    </source>
</evidence>
<name>A0A2T0S981_9ACTN</name>
<gene>
    <name evidence="2" type="ORF">CLV70_10541</name>
</gene>
<reference evidence="2 3" key="1">
    <citation type="submission" date="2018-03" db="EMBL/GenBank/DDBJ databases">
        <title>Genomic Encyclopedia of Archaeal and Bacterial Type Strains, Phase II (KMG-II): from individual species to whole genera.</title>
        <authorList>
            <person name="Goeker M."/>
        </authorList>
    </citation>
    <scope>NUCLEOTIDE SEQUENCE [LARGE SCALE GENOMIC DNA]</scope>
    <source>
        <strain evidence="2 3">DSM 45348</strain>
    </source>
</reference>
<dbReference type="EMBL" id="PVZG01000005">
    <property type="protein sequence ID" value="PRY29873.1"/>
    <property type="molecule type" value="Genomic_DNA"/>
</dbReference>
<dbReference type="SUPFAM" id="SSF89796">
    <property type="entry name" value="CoA-transferase family III (CaiB/BaiF)"/>
    <property type="match status" value="1"/>
</dbReference>
<sequence>MGPLAGPLSGHRIVEFAGIGPGPFAGMMLADMGAEVIRVDRFPPGPRRAPQGATDVLGRGRRSAAIDLKAAPGRDAAMRLIERADALIEGFRPGVMERLGLGPDDCLTRNPRLVYGRMTGWGQDGPAAGLAGHDINYIALSGTLDLIGRRGEAPVPPVNLIGDFGGGGMLLAFGVVCGLLEAGRSGRGQVVDAAMVDGSAVLAQMIHGFRAGGLWGERGTNLLDTGAWFYDVYETSDHRYMALGALEPPFLREFLELSGLAADVDGRGPVPDAHLRTTWPEMRERVAALVRTRTRDEWAAIFEGSDACFVPVLTAQEAAAHPHNVSRGTFTRAGGVLQASPAPRFSRTPATAGGPAPEPGRDTREVLAAWGFTAEEIGALGSASVIPGT</sequence>
<dbReference type="InterPro" id="IPR044855">
    <property type="entry name" value="CoA-Trfase_III_dom3_sf"/>
</dbReference>
<accession>A0A2T0S981</accession>
<keyword evidence="3" id="KW-1185">Reference proteome</keyword>
<dbReference type="PANTHER" id="PTHR48228:SF5">
    <property type="entry name" value="ALPHA-METHYLACYL-COA RACEMASE"/>
    <property type="match status" value="1"/>
</dbReference>
<protein>
    <submittedName>
        <fullName evidence="2">Alpha-methylacyl-CoA racemase</fullName>
    </submittedName>
</protein>
<dbReference type="InterPro" id="IPR003673">
    <property type="entry name" value="CoA-Trfase_fam_III"/>
</dbReference>
<dbReference type="Gene3D" id="3.30.60.110">
    <property type="match status" value="1"/>
</dbReference>
<dbReference type="Pfam" id="PF02515">
    <property type="entry name" value="CoA_transf_3"/>
    <property type="match status" value="1"/>
</dbReference>
<evidence type="ECO:0000313" key="2">
    <source>
        <dbReference type="EMBL" id="PRY29873.1"/>
    </source>
</evidence>